<dbReference type="KEGG" id="vg:14446114"/>
<dbReference type="EMBL" id="JX962719">
    <property type="protein sequence ID" value="AGC02375.1"/>
    <property type="molecule type" value="Genomic_DNA"/>
</dbReference>
<name>L7RGV7_9VIRU</name>
<evidence type="ECO:0000313" key="2">
    <source>
        <dbReference type="Proteomes" id="UP000201640"/>
    </source>
</evidence>
<dbReference type="RefSeq" id="YP_007354811.1">
    <property type="nucleotide sequence ID" value="NC_020104.1"/>
</dbReference>
<reference evidence="1 2" key="1">
    <citation type="journal article" date="2012" name="Genome Biol. Evol.">
        <title>Related Giant Viruses in Distant Locations and Different Habitats: Acanthamoeba polyphaga moumouvirus Represents a Third Lineage of the Mimiviridae That Is Close to the Megavirus Lineage.</title>
        <authorList>
            <person name="Yoosuf N."/>
            <person name="Yutin N."/>
            <person name="Colson P."/>
            <person name="Shabalina S.A."/>
            <person name="Pagnier I."/>
            <person name="Robert C."/>
            <person name="Azza S."/>
            <person name="Klose T."/>
            <person name="Wong J."/>
            <person name="Rossmann M.G."/>
            <person name="La Scola B."/>
            <person name="Raoult D."/>
            <person name="Koonin E.V."/>
        </authorList>
    </citation>
    <scope>NUCLEOTIDE SEQUENCE [LARGE SCALE GENOMIC DNA]</scope>
    <source>
        <strain evidence="1 2">M10A</strain>
    </source>
</reference>
<protein>
    <submittedName>
        <fullName evidence="1">Uncharacterized protein</fullName>
    </submittedName>
</protein>
<evidence type="ECO:0000313" key="1">
    <source>
        <dbReference type="EMBL" id="AGC02375.1"/>
    </source>
</evidence>
<organism evidence="1 2">
    <name type="scientific">Acanthamoeba polyphaga moumouvirus</name>
    <dbReference type="NCBI Taxonomy" id="1269028"/>
    <lineage>
        <taxon>Viruses</taxon>
        <taxon>Varidnaviria</taxon>
        <taxon>Bamfordvirae</taxon>
        <taxon>Nucleocytoviricota</taxon>
        <taxon>Megaviricetes</taxon>
        <taxon>Imitervirales</taxon>
        <taxon>Mimiviridae</taxon>
        <taxon>Megamimivirinae</taxon>
        <taxon>Moumouvirus</taxon>
    </lineage>
</organism>
<dbReference type="Proteomes" id="UP000201640">
    <property type="component" value="Segment"/>
</dbReference>
<proteinExistence type="predicted"/>
<dbReference type="OrthoDB" id="30791at10239"/>
<gene>
    <name evidence="1" type="ORF">Moumou_00860</name>
</gene>
<keyword evidence="2" id="KW-1185">Reference proteome</keyword>
<sequence length="287" mass="33550">MSSEIVVITNTTFALEMAGRLFEDLAIFGFKNIIKSRTSINPYPILDLPNLVHVMTDNTISLSKLDEIINLCKFVMHRLTEFDCSCTSHLEMKQYHGKIWKAGKVLYEPYYCYNYRITDLAQVYPFVIEWVLKRDNMILDYDKESYMMMALMIARLISSLTRVGYKDVEFIKFYKACRHNNQCSCAKRSIRYLDIKKLVYILSDGGNIGREGLTKLYSYLQKGIQEIDGRWSVWFEDRSQKIPFKTFSQGKVEILILDGHIYYLDNLALVSQVVCLFLLNEKPDLSY</sequence>
<accession>L7RGV7</accession>
<dbReference type="GeneID" id="14446114"/>